<protein>
    <submittedName>
        <fullName evidence="2">Uncharacterized protein</fullName>
    </submittedName>
</protein>
<feature type="transmembrane region" description="Helical" evidence="1">
    <location>
        <begin position="66"/>
        <end position="87"/>
    </location>
</feature>
<feature type="transmembrane region" description="Helical" evidence="1">
    <location>
        <begin position="99"/>
        <end position="126"/>
    </location>
</feature>
<comment type="caution">
    <text evidence="2">The sequence shown here is derived from an EMBL/GenBank/DDBJ whole genome shotgun (WGS) entry which is preliminary data.</text>
</comment>
<name>A0A1R2C7W3_9CILI</name>
<sequence>MVVCASEGSYCEFTIIFGTFSIICLVIVDFELIIYNKNPHIVVLFIPRALCISMILEYFVNINSESLYFIKEYLLLIGICTTSYYFTFQAYNLLKDISIVKYTILGSIVFYALSLIAILIVFAITLPMGTNGIPCNDVVWLVMRILGALQALLFVIVSVLVKKKVSKFASFLHQQVLAERFNCLRLFTSIVVVSTALKLIETIAYYISEEENCFLFLSNQDIYPVIFYSIAVLISDYSIIFSALYFFYKNKNGLVISRPTTLSEFDTSNNYNESLEFDSRHRSSSINDYILYSN</sequence>
<gene>
    <name evidence="2" type="ORF">SteCoe_13626</name>
</gene>
<proteinExistence type="predicted"/>
<keyword evidence="3" id="KW-1185">Reference proteome</keyword>
<feature type="transmembrane region" description="Helical" evidence="1">
    <location>
        <begin position="15"/>
        <end position="34"/>
    </location>
</feature>
<keyword evidence="1" id="KW-0472">Membrane</keyword>
<feature type="transmembrane region" description="Helical" evidence="1">
    <location>
        <begin position="138"/>
        <end position="161"/>
    </location>
</feature>
<keyword evidence="1" id="KW-0812">Transmembrane</keyword>
<feature type="transmembrane region" description="Helical" evidence="1">
    <location>
        <begin position="41"/>
        <end position="60"/>
    </location>
</feature>
<reference evidence="2 3" key="1">
    <citation type="submission" date="2016-11" db="EMBL/GenBank/DDBJ databases">
        <title>The macronuclear genome of Stentor coeruleus: a giant cell with tiny introns.</title>
        <authorList>
            <person name="Slabodnick M."/>
            <person name="Ruby J.G."/>
            <person name="Reiff S.B."/>
            <person name="Swart E.C."/>
            <person name="Gosai S."/>
            <person name="Prabakaran S."/>
            <person name="Witkowska E."/>
            <person name="Larue G.E."/>
            <person name="Fisher S."/>
            <person name="Freeman R.M."/>
            <person name="Gunawardena J."/>
            <person name="Chu W."/>
            <person name="Stover N.A."/>
            <person name="Gregory B.D."/>
            <person name="Nowacki M."/>
            <person name="Derisi J."/>
            <person name="Roy S.W."/>
            <person name="Marshall W.F."/>
            <person name="Sood P."/>
        </authorList>
    </citation>
    <scope>NUCLEOTIDE SEQUENCE [LARGE SCALE GENOMIC DNA]</scope>
    <source>
        <strain evidence="2">WM001</strain>
    </source>
</reference>
<keyword evidence="1" id="KW-1133">Transmembrane helix</keyword>
<evidence type="ECO:0000256" key="1">
    <source>
        <dbReference type="SAM" id="Phobius"/>
    </source>
</evidence>
<feature type="transmembrane region" description="Helical" evidence="1">
    <location>
        <begin position="182"/>
        <end position="206"/>
    </location>
</feature>
<dbReference type="EMBL" id="MPUH01000247">
    <property type="protein sequence ID" value="OMJ85103.1"/>
    <property type="molecule type" value="Genomic_DNA"/>
</dbReference>
<evidence type="ECO:0000313" key="2">
    <source>
        <dbReference type="EMBL" id="OMJ85103.1"/>
    </source>
</evidence>
<dbReference type="AlphaFoldDB" id="A0A1R2C7W3"/>
<organism evidence="2 3">
    <name type="scientific">Stentor coeruleus</name>
    <dbReference type="NCBI Taxonomy" id="5963"/>
    <lineage>
        <taxon>Eukaryota</taxon>
        <taxon>Sar</taxon>
        <taxon>Alveolata</taxon>
        <taxon>Ciliophora</taxon>
        <taxon>Postciliodesmatophora</taxon>
        <taxon>Heterotrichea</taxon>
        <taxon>Heterotrichida</taxon>
        <taxon>Stentoridae</taxon>
        <taxon>Stentor</taxon>
    </lineage>
</organism>
<accession>A0A1R2C7W3</accession>
<feature type="transmembrane region" description="Helical" evidence="1">
    <location>
        <begin position="226"/>
        <end position="248"/>
    </location>
</feature>
<dbReference type="Proteomes" id="UP000187209">
    <property type="component" value="Unassembled WGS sequence"/>
</dbReference>
<evidence type="ECO:0000313" key="3">
    <source>
        <dbReference type="Proteomes" id="UP000187209"/>
    </source>
</evidence>